<keyword evidence="4" id="KW-0067">ATP-binding</keyword>
<evidence type="ECO:0000313" key="7">
    <source>
        <dbReference type="EMBL" id="KAF9609699.1"/>
    </source>
</evidence>
<feature type="compositionally biased region" description="Acidic residues" evidence="5">
    <location>
        <begin position="95"/>
        <end position="104"/>
    </location>
</feature>
<accession>A0A835M0E5</accession>
<evidence type="ECO:0000256" key="4">
    <source>
        <dbReference type="ARBA" id="ARBA00022840"/>
    </source>
</evidence>
<dbReference type="PANTHER" id="PTHR47961:SF4">
    <property type="entry name" value="ACTIVATING SIGNAL COINTEGRATOR 1 COMPLEX SUBUNIT 3"/>
    <property type="match status" value="1"/>
</dbReference>
<dbReference type="GO" id="GO:0005634">
    <property type="term" value="C:nucleus"/>
    <property type="evidence" value="ECO:0007669"/>
    <property type="project" value="TreeGrafter"/>
</dbReference>
<name>A0A835M0E5_9MAGN</name>
<dbReference type="InterPro" id="IPR014001">
    <property type="entry name" value="Helicase_ATP-bd"/>
</dbReference>
<dbReference type="Proteomes" id="UP000631114">
    <property type="component" value="Unassembled WGS sequence"/>
</dbReference>
<dbReference type="GO" id="GO:0004386">
    <property type="term" value="F:helicase activity"/>
    <property type="evidence" value="ECO:0007669"/>
    <property type="project" value="UniProtKB-KW"/>
</dbReference>
<dbReference type="Pfam" id="PF21188">
    <property type="entry name" value="BRR2_plug"/>
    <property type="match status" value="1"/>
</dbReference>
<organism evidence="7 8">
    <name type="scientific">Coptis chinensis</name>
    <dbReference type="NCBI Taxonomy" id="261450"/>
    <lineage>
        <taxon>Eukaryota</taxon>
        <taxon>Viridiplantae</taxon>
        <taxon>Streptophyta</taxon>
        <taxon>Embryophyta</taxon>
        <taxon>Tracheophyta</taxon>
        <taxon>Spermatophyta</taxon>
        <taxon>Magnoliopsida</taxon>
        <taxon>Ranunculales</taxon>
        <taxon>Ranunculaceae</taxon>
        <taxon>Coptidoideae</taxon>
        <taxon>Coptis</taxon>
    </lineage>
</organism>
<dbReference type="Pfam" id="PF00270">
    <property type="entry name" value="DEAD"/>
    <property type="match status" value="1"/>
</dbReference>
<dbReference type="InterPro" id="IPR057842">
    <property type="entry name" value="WH_MER3"/>
</dbReference>
<feature type="region of interest" description="Disordered" evidence="5">
    <location>
        <begin position="92"/>
        <end position="111"/>
    </location>
</feature>
<dbReference type="EMBL" id="JADFTS010000004">
    <property type="protein sequence ID" value="KAF9609699.1"/>
    <property type="molecule type" value="Genomic_DNA"/>
</dbReference>
<comment type="caution">
    <text evidence="7">The sequence shown here is derived from an EMBL/GenBank/DDBJ whole genome shotgun (WGS) entry which is preliminary data.</text>
</comment>
<protein>
    <recommendedName>
        <fullName evidence="6">Helicase ATP-binding domain-containing protein</fullName>
    </recommendedName>
</protein>
<dbReference type="InterPro" id="IPR011545">
    <property type="entry name" value="DEAD/DEAH_box_helicase_dom"/>
</dbReference>
<dbReference type="PROSITE" id="PS51192">
    <property type="entry name" value="HELICASE_ATP_BIND_1"/>
    <property type="match status" value="1"/>
</dbReference>
<evidence type="ECO:0000256" key="3">
    <source>
        <dbReference type="ARBA" id="ARBA00022806"/>
    </source>
</evidence>
<evidence type="ECO:0000256" key="1">
    <source>
        <dbReference type="ARBA" id="ARBA00022741"/>
    </source>
</evidence>
<dbReference type="OrthoDB" id="1688122at2759"/>
<dbReference type="SUPFAM" id="SSF52540">
    <property type="entry name" value="P-loop containing nucleoside triphosphate hydrolases"/>
    <property type="match status" value="1"/>
</dbReference>
<keyword evidence="1" id="KW-0547">Nucleotide-binding</keyword>
<dbReference type="GO" id="GO:0003676">
    <property type="term" value="F:nucleic acid binding"/>
    <property type="evidence" value="ECO:0007669"/>
    <property type="project" value="InterPro"/>
</dbReference>
<keyword evidence="3" id="KW-0347">Helicase</keyword>
<dbReference type="GO" id="GO:0016787">
    <property type="term" value="F:hydrolase activity"/>
    <property type="evidence" value="ECO:0007669"/>
    <property type="project" value="UniProtKB-KW"/>
</dbReference>
<dbReference type="GO" id="GO:0005524">
    <property type="term" value="F:ATP binding"/>
    <property type="evidence" value="ECO:0007669"/>
    <property type="project" value="UniProtKB-KW"/>
</dbReference>
<dbReference type="Gene3D" id="3.40.50.300">
    <property type="entry name" value="P-loop containing nucleotide triphosphate hydrolases"/>
    <property type="match status" value="2"/>
</dbReference>
<dbReference type="Pfam" id="PF23445">
    <property type="entry name" value="WHD_SNRNP200"/>
    <property type="match status" value="1"/>
</dbReference>
<keyword evidence="2" id="KW-0378">Hydrolase</keyword>
<gene>
    <name evidence="7" type="ORF">IFM89_017898</name>
</gene>
<proteinExistence type="predicted"/>
<dbReference type="AlphaFoldDB" id="A0A835M0E5"/>
<dbReference type="Gene3D" id="1.10.10.10">
    <property type="entry name" value="Winged helix-like DNA-binding domain superfamily/Winged helix DNA-binding domain"/>
    <property type="match status" value="1"/>
</dbReference>
<dbReference type="InterPro" id="IPR036388">
    <property type="entry name" value="WH-like_DNA-bd_sf"/>
</dbReference>
<dbReference type="PANTHER" id="PTHR47961">
    <property type="entry name" value="DNA POLYMERASE THETA, PUTATIVE (AFU_ORTHOLOGUE AFUA_1G05260)-RELATED"/>
    <property type="match status" value="1"/>
</dbReference>
<evidence type="ECO:0000256" key="5">
    <source>
        <dbReference type="SAM" id="MobiDB-lite"/>
    </source>
</evidence>
<sequence>MMEGHYEGVVPPLASGLRSLLFHISSFLGEQPRDVYCDAADEVLEVVEDDSITKDQKKEEIERRLKFTIPDEVFVDMESSCRLVLQHGSALVGDGDGDDEEEDGDVHSESGDRERFVFDPNLAVSTGEGEFLLPKGTEVSAFNGCETINVPPLLPEQLDLGEVQVKVSTMPCFAQPAFTGMSHLSTVPSKVYRTALFMPHNILLCSPIGAGDTEVALLTILQQAVDPSHITSGRKIVYLAPMQARVAKVVLSLSIRLRDYNFLVKELNWNHTLTCQQLQEAHIIVTTPDSWDVVSRNSGDEAFSQRVSLMIFDEIHLLYDRRGAVLEAIVARTVKRNETLKERIRLVRLSALLPKRDCEYLASFLPFERFQLMDEQCYVKVAAVAGEHQAASTSLLHSHAKSVKTDGLGALLSHGFAFHHDGMAIEDCQIVADLFANGHVQVLVSTVGLAWNTSAQAPTVIIKGTQSYNQIRETWTELSPLDVLQMLGRAGMPQHDTYGVGIILTNHNQLMYYFLLVNQFLSIESQFLPELPYHLNSEIALGTVKNVGEACHWVGYTHLCTRMSQPFFDLKSRNPTAIGDVLSDKFRTELTHAAATILAENNLAKYDPKSGNLHTTEQGHSLAACIPVERYITYHEHLKLEMGGSKQHRLKISLGEVLNYSSTEDSSQDLEFSYVSDRHTEMLGEEFLASHFKGIM</sequence>
<dbReference type="InterPro" id="IPR027417">
    <property type="entry name" value="P-loop_NTPase"/>
</dbReference>
<dbReference type="InterPro" id="IPR048863">
    <property type="entry name" value="BRR2_plug"/>
</dbReference>
<dbReference type="InterPro" id="IPR050474">
    <property type="entry name" value="Hel308_SKI2-like"/>
</dbReference>
<reference evidence="7 8" key="1">
    <citation type="submission" date="2020-10" db="EMBL/GenBank/DDBJ databases">
        <title>The Coptis chinensis genome and diversification of protoberbering-type alkaloids.</title>
        <authorList>
            <person name="Wang B."/>
            <person name="Shu S."/>
            <person name="Song C."/>
            <person name="Liu Y."/>
        </authorList>
    </citation>
    <scope>NUCLEOTIDE SEQUENCE [LARGE SCALE GENOMIC DNA]</scope>
    <source>
        <strain evidence="7">HL-2020</strain>
        <tissue evidence="7">Leaf</tissue>
    </source>
</reference>
<dbReference type="FunFam" id="1.10.10.10:FF:000024">
    <property type="entry name" value="U5 small nuclear ribonucleoprotein helicase"/>
    <property type="match status" value="1"/>
</dbReference>
<evidence type="ECO:0000256" key="2">
    <source>
        <dbReference type="ARBA" id="ARBA00022801"/>
    </source>
</evidence>
<keyword evidence="8" id="KW-1185">Reference proteome</keyword>
<evidence type="ECO:0000259" key="6">
    <source>
        <dbReference type="PROSITE" id="PS51192"/>
    </source>
</evidence>
<feature type="domain" description="Helicase ATP-binding" evidence="6">
    <location>
        <begin position="193"/>
        <end position="371"/>
    </location>
</feature>
<dbReference type="FunFam" id="3.40.50.300:FF:003287">
    <property type="entry name" value="U5 small nuclear ribonucleoprotein 200 kDa helicase"/>
    <property type="match status" value="1"/>
</dbReference>
<dbReference type="SMART" id="SM00487">
    <property type="entry name" value="DEXDc"/>
    <property type="match status" value="1"/>
</dbReference>
<evidence type="ECO:0000313" key="8">
    <source>
        <dbReference type="Proteomes" id="UP000631114"/>
    </source>
</evidence>